<evidence type="ECO:0000313" key="1">
    <source>
        <dbReference type="EMBL" id="MQW02935.1"/>
    </source>
</evidence>
<sequence length="127" mass="14322">MTAETHGTDFDDWVVSTYRDVGSFTMLFVLLRIGDTSVDLLRSAYLHVVGDELRWPNMVQLFRGAGVDWSGAVFYRAGREGLVEDGEAKSRLASLVFKLNEDRSLIREGDLFNADGLRLTIEEIKPH</sequence>
<organism evidence="1">
    <name type="scientific">Rhizobium meliloti</name>
    <name type="common">Ensifer meliloti</name>
    <name type="synonym">Sinorhizobium meliloti</name>
    <dbReference type="NCBI Taxonomy" id="382"/>
    <lineage>
        <taxon>Bacteria</taxon>
        <taxon>Pseudomonadati</taxon>
        <taxon>Pseudomonadota</taxon>
        <taxon>Alphaproteobacteria</taxon>
        <taxon>Hyphomicrobiales</taxon>
        <taxon>Rhizobiaceae</taxon>
        <taxon>Sinorhizobium/Ensifer group</taxon>
        <taxon>Sinorhizobium</taxon>
    </lineage>
</organism>
<proteinExistence type="predicted"/>
<accession>A0A6A7ZJM4</accession>
<dbReference type="RefSeq" id="WP_014528158.1">
    <property type="nucleotide sequence ID" value="NZ_CP019585.1"/>
</dbReference>
<reference evidence="1" key="1">
    <citation type="journal article" date="2013" name="Genome Biol.">
        <title>Comparative genomics of the core and accessory genomes of 48 Sinorhizobium strains comprising five genospecies.</title>
        <authorList>
            <person name="Sugawara M."/>
            <person name="Epstein B."/>
            <person name="Badgley B.D."/>
            <person name="Unno T."/>
            <person name="Xu L."/>
            <person name="Reese J."/>
            <person name="Gyaneshwar P."/>
            <person name="Denny R."/>
            <person name="Mudge J."/>
            <person name="Bharti A.K."/>
            <person name="Farmer A.D."/>
            <person name="May G.D."/>
            <person name="Woodward J.E."/>
            <person name="Medigue C."/>
            <person name="Vallenet D."/>
            <person name="Lajus A."/>
            <person name="Rouy Z."/>
            <person name="Martinez-Vaz B."/>
            <person name="Tiffin P."/>
            <person name="Young N.D."/>
            <person name="Sadowsky M.J."/>
        </authorList>
    </citation>
    <scope>NUCLEOTIDE SEQUENCE</scope>
    <source>
        <strain evidence="1">M30</strain>
    </source>
</reference>
<name>A0A6A7ZJM4_RHIML</name>
<gene>
    <name evidence="1" type="ORF">GHK45_03630</name>
</gene>
<comment type="caution">
    <text evidence="1">The sequence shown here is derived from an EMBL/GenBank/DDBJ whole genome shotgun (WGS) entry which is preliminary data.</text>
</comment>
<protein>
    <submittedName>
        <fullName evidence="1">Uncharacterized protein</fullName>
    </submittedName>
</protein>
<dbReference type="EMBL" id="WISP01000032">
    <property type="protein sequence ID" value="MQW02935.1"/>
    <property type="molecule type" value="Genomic_DNA"/>
</dbReference>
<dbReference type="AlphaFoldDB" id="A0A6A7ZJM4"/>
<dbReference type="GeneID" id="25012203"/>